<accession>A0A9X9Q194</accession>
<reference evidence="3 4" key="1">
    <citation type="submission" date="2018-10" db="EMBL/GenBank/DDBJ databases">
        <authorList>
            <person name="Ekblom R."/>
            <person name="Jareborg N."/>
        </authorList>
    </citation>
    <scope>NUCLEOTIDE SEQUENCE [LARGE SCALE GENOMIC DNA]</scope>
    <source>
        <tissue evidence="3">Muscle</tissue>
    </source>
</reference>
<keyword evidence="4" id="KW-1185">Reference proteome</keyword>
<feature type="chain" id="PRO_5040992173" evidence="2">
    <location>
        <begin position="21"/>
        <end position="87"/>
    </location>
</feature>
<dbReference type="Proteomes" id="UP000269945">
    <property type="component" value="Unassembled WGS sequence"/>
</dbReference>
<feature type="compositionally biased region" description="Polar residues" evidence="1">
    <location>
        <begin position="56"/>
        <end position="87"/>
    </location>
</feature>
<evidence type="ECO:0000313" key="4">
    <source>
        <dbReference type="Proteomes" id="UP000269945"/>
    </source>
</evidence>
<sequence>RRYNFASFFISCYLSDFVLQLFCFPVPQLEPTLSEHHLLPPLQLRPCQQFQEERASFQSSQKTPSGPEQTKSTVRTTYAEQKPSMIN</sequence>
<keyword evidence="2" id="KW-0732">Signal</keyword>
<feature type="region of interest" description="Disordered" evidence="1">
    <location>
        <begin position="52"/>
        <end position="87"/>
    </location>
</feature>
<proteinExistence type="predicted"/>
<feature type="non-terminal residue" evidence="3">
    <location>
        <position position="1"/>
    </location>
</feature>
<name>A0A9X9Q194_GULGU</name>
<evidence type="ECO:0000256" key="1">
    <source>
        <dbReference type="SAM" id="MobiDB-lite"/>
    </source>
</evidence>
<evidence type="ECO:0000256" key="2">
    <source>
        <dbReference type="SAM" id="SignalP"/>
    </source>
</evidence>
<dbReference type="EMBL" id="CYRY02017746">
    <property type="protein sequence ID" value="VCW92723.1"/>
    <property type="molecule type" value="Genomic_DNA"/>
</dbReference>
<gene>
    <name evidence="3" type="ORF">BN2614_LOCUS1</name>
</gene>
<organism evidence="3 4">
    <name type="scientific">Gulo gulo</name>
    <name type="common">Wolverine</name>
    <name type="synonym">Gluton</name>
    <dbReference type="NCBI Taxonomy" id="48420"/>
    <lineage>
        <taxon>Eukaryota</taxon>
        <taxon>Metazoa</taxon>
        <taxon>Chordata</taxon>
        <taxon>Craniata</taxon>
        <taxon>Vertebrata</taxon>
        <taxon>Euteleostomi</taxon>
        <taxon>Mammalia</taxon>
        <taxon>Eutheria</taxon>
        <taxon>Laurasiatheria</taxon>
        <taxon>Carnivora</taxon>
        <taxon>Caniformia</taxon>
        <taxon>Musteloidea</taxon>
        <taxon>Mustelidae</taxon>
        <taxon>Guloninae</taxon>
        <taxon>Gulo</taxon>
    </lineage>
</organism>
<comment type="caution">
    <text evidence="3">The sequence shown here is derived from an EMBL/GenBank/DDBJ whole genome shotgun (WGS) entry which is preliminary data.</text>
</comment>
<evidence type="ECO:0000313" key="3">
    <source>
        <dbReference type="EMBL" id="VCW92723.1"/>
    </source>
</evidence>
<protein>
    <submittedName>
        <fullName evidence="3">Uncharacterized protein</fullName>
    </submittedName>
</protein>
<dbReference type="AlphaFoldDB" id="A0A9X9Q194"/>
<feature type="signal peptide" evidence="2">
    <location>
        <begin position="1"/>
        <end position="20"/>
    </location>
</feature>